<proteinExistence type="predicted"/>
<dbReference type="AlphaFoldDB" id="A0A556MKR2"/>
<dbReference type="Gene3D" id="3.40.50.1110">
    <property type="entry name" value="SGNH hydrolase"/>
    <property type="match status" value="1"/>
</dbReference>
<sequence>MRFKTIIICVLFSILKSEITRAQIPDTIESRWQKYINLDNYCKPFWKTDTIFDENVQPIKENGNISTKLLFKPGDILSVKSADYSKEFTRGKDWDFKNGQLIILPQSTIPFINKEDLVFNTNKPGLSMTGKIPGTYVLFTERPFFSGLQIVVNYKKEKGERWQGPIPSVSKTKLPSTLAKLKNKQNLKVVFYGNSIEAGYNASSRMNTPPFMPIWPELIIYDLRRYYGPQITFSNQSVPGKLAGWGLEEVKNRIIPENPDLVIIGFGMNDGSSKVPPDQFRQQISGIIESVVQKNPNAEFILIAPMLPNPDAVQNGIQASYKAELDKLARKGIIVADMTAVHSELLKHKYYQDMTGNNVNHPNDYLARWYAQIISGFLIKN</sequence>
<feature type="domain" description="SGNH hydrolase-type esterase" evidence="1">
    <location>
        <begin position="191"/>
        <end position="364"/>
    </location>
</feature>
<evidence type="ECO:0000313" key="3">
    <source>
        <dbReference type="Proteomes" id="UP000318733"/>
    </source>
</evidence>
<comment type="caution">
    <text evidence="2">The sequence shown here is derived from an EMBL/GenBank/DDBJ whole genome shotgun (WGS) entry which is preliminary data.</text>
</comment>
<organism evidence="2 3">
    <name type="scientific">Mucilaginibacter corticis</name>
    <dbReference type="NCBI Taxonomy" id="2597670"/>
    <lineage>
        <taxon>Bacteria</taxon>
        <taxon>Pseudomonadati</taxon>
        <taxon>Bacteroidota</taxon>
        <taxon>Sphingobacteriia</taxon>
        <taxon>Sphingobacteriales</taxon>
        <taxon>Sphingobacteriaceae</taxon>
        <taxon>Mucilaginibacter</taxon>
    </lineage>
</organism>
<dbReference type="SUPFAM" id="SSF52266">
    <property type="entry name" value="SGNH hydrolase"/>
    <property type="match status" value="1"/>
</dbReference>
<dbReference type="Proteomes" id="UP000318733">
    <property type="component" value="Unassembled WGS sequence"/>
</dbReference>
<name>A0A556MKR2_9SPHI</name>
<dbReference type="EMBL" id="VLPK01000002">
    <property type="protein sequence ID" value="TSJ40506.1"/>
    <property type="molecule type" value="Genomic_DNA"/>
</dbReference>
<keyword evidence="3" id="KW-1185">Reference proteome</keyword>
<gene>
    <name evidence="2" type="ORF">FO440_12180</name>
</gene>
<dbReference type="GO" id="GO:0004622">
    <property type="term" value="F:phosphatidylcholine lysophospholipase activity"/>
    <property type="evidence" value="ECO:0007669"/>
    <property type="project" value="TreeGrafter"/>
</dbReference>
<dbReference type="PANTHER" id="PTHR30383">
    <property type="entry name" value="THIOESTERASE 1/PROTEASE 1/LYSOPHOSPHOLIPASE L1"/>
    <property type="match status" value="1"/>
</dbReference>
<accession>A0A556MKR2</accession>
<keyword evidence="2" id="KW-0378">Hydrolase</keyword>
<dbReference type="InterPro" id="IPR051532">
    <property type="entry name" value="Ester_Hydrolysis_Enzymes"/>
</dbReference>
<dbReference type="OrthoDB" id="9794725at2"/>
<evidence type="ECO:0000259" key="1">
    <source>
        <dbReference type="Pfam" id="PF13472"/>
    </source>
</evidence>
<dbReference type="CDD" id="cd00229">
    <property type="entry name" value="SGNH_hydrolase"/>
    <property type="match status" value="1"/>
</dbReference>
<dbReference type="InterPro" id="IPR036514">
    <property type="entry name" value="SGNH_hydro_sf"/>
</dbReference>
<reference evidence="2 3" key="1">
    <citation type="submission" date="2019-07" db="EMBL/GenBank/DDBJ databases">
        <authorList>
            <person name="Huq M.A."/>
        </authorList>
    </citation>
    <scope>NUCLEOTIDE SEQUENCE [LARGE SCALE GENOMIC DNA]</scope>
    <source>
        <strain evidence="2 3">MAH-19</strain>
    </source>
</reference>
<evidence type="ECO:0000313" key="2">
    <source>
        <dbReference type="EMBL" id="TSJ40506.1"/>
    </source>
</evidence>
<dbReference type="InterPro" id="IPR013830">
    <property type="entry name" value="SGNH_hydro"/>
</dbReference>
<dbReference type="Pfam" id="PF13472">
    <property type="entry name" value="Lipase_GDSL_2"/>
    <property type="match status" value="1"/>
</dbReference>
<dbReference type="PANTHER" id="PTHR30383:SF5">
    <property type="entry name" value="SGNH HYDROLASE-TYPE ESTERASE DOMAIN-CONTAINING PROTEIN"/>
    <property type="match status" value="1"/>
</dbReference>
<protein>
    <submittedName>
        <fullName evidence="2">SGNH/GDSL hydrolase family protein</fullName>
    </submittedName>
</protein>